<evidence type="ECO:0000313" key="2">
    <source>
        <dbReference type="Proteomes" id="UP001732700"/>
    </source>
</evidence>
<organism evidence="1 2">
    <name type="scientific">Avena sativa</name>
    <name type="common">Oat</name>
    <dbReference type="NCBI Taxonomy" id="4498"/>
    <lineage>
        <taxon>Eukaryota</taxon>
        <taxon>Viridiplantae</taxon>
        <taxon>Streptophyta</taxon>
        <taxon>Embryophyta</taxon>
        <taxon>Tracheophyta</taxon>
        <taxon>Spermatophyta</taxon>
        <taxon>Magnoliopsida</taxon>
        <taxon>Liliopsida</taxon>
        <taxon>Poales</taxon>
        <taxon>Poaceae</taxon>
        <taxon>BOP clade</taxon>
        <taxon>Pooideae</taxon>
        <taxon>Poodae</taxon>
        <taxon>Poeae</taxon>
        <taxon>Poeae Chloroplast Group 1 (Aveneae type)</taxon>
        <taxon>Aveninae</taxon>
        <taxon>Avena</taxon>
    </lineage>
</organism>
<name>A0ACD5Z2U2_AVESA</name>
<reference evidence="1" key="1">
    <citation type="submission" date="2021-05" db="EMBL/GenBank/DDBJ databases">
        <authorList>
            <person name="Scholz U."/>
            <person name="Mascher M."/>
            <person name="Fiebig A."/>
        </authorList>
    </citation>
    <scope>NUCLEOTIDE SEQUENCE [LARGE SCALE GENOMIC DNA]</scope>
</reference>
<keyword evidence="2" id="KW-1185">Reference proteome</keyword>
<dbReference type="Proteomes" id="UP001732700">
    <property type="component" value="Chromosome 6A"/>
</dbReference>
<evidence type="ECO:0000313" key="1">
    <source>
        <dbReference type="EnsemblPlants" id="AVESA.00010b.r2.6AG1069640.1.CDS"/>
    </source>
</evidence>
<reference evidence="1" key="2">
    <citation type="submission" date="2025-09" db="UniProtKB">
        <authorList>
            <consortium name="EnsemblPlants"/>
        </authorList>
    </citation>
    <scope>IDENTIFICATION</scope>
</reference>
<accession>A0ACD5Z2U2</accession>
<protein>
    <submittedName>
        <fullName evidence="1">Uncharacterized protein</fullName>
    </submittedName>
</protein>
<sequence>MAQAIVQRTCAKLRSAIGDEAVARLNFTGDLQDMLKALEVIQTVLDKAEMRPLRDRSASQWLWLVRAAAYKIMDMVDELQGTRSPATAAMTRMLPRLANKKKAIAIKVEETMKTLTELKEELHLFVSVEEDIISQEVSDERTTGPFFKEALVCGRGSDKQRIMAVLLSAASKISQGRPSCIILPIFGIAGSGKTTLAQMVFKNTPSLQEYDFRVWVHVSPKLDFHGIGESILCQVLSCKRKILCQVVSGFGGHEEKEINDHGSNPDMVGMGRIMERLHEQIKGKKVLLVLDDLWEEDPVQLQLLKDMLTSLGHKVDVIVTTCNKAIARKICTVEPYMLNPLGDDTCWEIMKKSICLEEDDEELEKIGREISSKCWGVPSAARAYAAMLDSRDPTRWKEVMERNIWKNISSFRLSILLMLSAFELSYTSMPPDLRLCFAYCAIFPNGHSIVKDDLIRQWIALHLIEPSERLSTAQIAEVYITRLLDMSFLQTAKSDPGSGKDDKGAIMFTMHGLAHEFARWFMLLENIYEDNIPIRRVHYRLIINWDGELDDEYDDYLRALRCFSCSKVKFNNDSFSFRRCLRVLELEESSVKELPESICELRHLGYLKISKFSGLVGLPELFGRLVNLFHIDLSGCFGLVNLPESFGNLIHLVHIDLSGCSGLVTLPVSFGKLVNVLQVNLSGCSGLLNLPESFGKLLKLVHISLSGCYRLRTLPESFENLKNLSHIDLAHCHGLEILETLQKLNKLVYLDLSFWSCFEGIKKCLGGLTNLQHLNLSNPCCYLDQHHSHLKELKDVMGKLTKLRYLNLSMLLNPIFYYQTGEENVKYIESCIRGLTSLEYLDLSHNIYLVDLPESLGDLNKLHTLDLSGCLRLKSLGKRIGQMPSLKLIVLKNCQELESCQFMVRVDDGPYSSSSNLVELEVVDCKELEIHCLEKVKSLEEAQRIRLVEKENMEKLKLCWTVGDVQGFGEVDENDLLGELVPPHTLQSLEIRGYTAKACLPAWWTRSICSSILLNIVEVTMEDFPRCMILPQLGLLPNLRLLVLRRMGSITIIDDIDLSGGNRAAFSRLSKVTIEDMEKLKSVYVPWSC</sequence>
<dbReference type="EnsemblPlants" id="AVESA.00010b.r2.6AG1069640.1">
    <property type="protein sequence ID" value="AVESA.00010b.r2.6AG1069640.1.CDS"/>
    <property type="gene ID" value="AVESA.00010b.r2.6AG1069640"/>
</dbReference>
<proteinExistence type="predicted"/>